<dbReference type="Proteomes" id="UP001477278">
    <property type="component" value="Unassembled WGS sequence"/>
</dbReference>
<proteinExistence type="predicted"/>
<gene>
    <name evidence="1" type="ORF">ABHN84_20525</name>
</gene>
<name>A0ABV0FUY7_9GAMM</name>
<evidence type="ECO:0008006" key="3">
    <source>
        <dbReference type="Google" id="ProtNLM"/>
    </source>
</evidence>
<evidence type="ECO:0000313" key="2">
    <source>
        <dbReference type="Proteomes" id="UP001477278"/>
    </source>
</evidence>
<accession>A0ABV0FUY7</accession>
<dbReference type="EMBL" id="JBDPZN010000021">
    <property type="protein sequence ID" value="MEO3684653.1"/>
    <property type="molecule type" value="Genomic_DNA"/>
</dbReference>
<organism evidence="1 2">
    <name type="scientific">Shewanella vesiculosa</name>
    <dbReference type="NCBI Taxonomy" id="518738"/>
    <lineage>
        <taxon>Bacteria</taxon>
        <taxon>Pseudomonadati</taxon>
        <taxon>Pseudomonadota</taxon>
        <taxon>Gammaproteobacteria</taxon>
        <taxon>Alteromonadales</taxon>
        <taxon>Shewanellaceae</taxon>
        <taxon>Shewanella</taxon>
    </lineage>
</organism>
<keyword evidence="2" id="KW-1185">Reference proteome</keyword>
<dbReference type="RefSeq" id="WP_347691037.1">
    <property type="nucleotide sequence ID" value="NZ_JBDPZN010000021.1"/>
</dbReference>
<reference evidence="1 2" key="1">
    <citation type="submission" date="2024-05" db="EMBL/GenBank/DDBJ databases">
        <title>Genome sequencing of Marine Estuary Bacteria, Shewanella vesiculosa and S. baltica, and Pseudomonas syringae.</title>
        <authorList>
            <person name="Gurung A."/>
            <person name="Maclea K.S."/>
        </authorList>
    </citation>
    <scope>NUCLEOTIDE SEQUENCE [LARGE SCALE GENOMIC DNA]</scope>
    <source>
        <strain evidence="1 2">1A</strain>
    </source>
</reference>
<protein>
    <recommendedName>
        <fullName evidence="3">Helix-turn-helix domain-containing protein</fullName>
    </recommendedName>
</protein>
<evidence type="ECO:0000313" key="1">
    <source>
        <dbReference type="EMBL" id="MEO3684653.1"/>
    </source>
</evidence>
<comment type="caution">
    <text evidence="1">The sequence shown here is derived from an EMBL/GenBank/DDBJ whole genome shotgun (WGS) entry which is preliminary data.</text>
</comment>
<sequence length="254" mass="28956">MTMMLWSKMPSKWITEGKMREYFSSGNQISDDIAALKIFIVLCFFAKQVNRSNSRSYNDVFEAKATYDQLTEICSLSRALVCRGLKKLEKAEVLKSAGVRSKIYTFEGGAFQGWCKLPKRAIVKNEERIPGMAAFHNRYSHERNALKLFLYLLTSRSNSKRYVDLSRGIIAKKTGIPLDEIDGALGFLCSIRFVSKVEDRGFLASAIRCDHEYRLHRYWVAGSESLNYKSYSVESDDSVLVRNAEVYAAINGQF</sequence>